<proteinExistence type="predicted"/>
<evidence type="ECO:0000313" key="2">
    <source>
        <dbReference type="Proteomes" id="UP001283361"/>
    </source>
</evidence>
<sequence>MAFKARFGYMYTCRKLVPYARTIVSVSYIFFSVNSSFAQTSTIFLSTPGEILHQGKFSLSTRYTAAPSHRRATTHQGCGDIVCKSAIDQNHPHPTQVESAGVSTATTFYDSSRKTSIGSGSSHQRSATTYKPRVRRGWYFHSIRTSTKPARRFSLDEPNRAELSPRTPRPAGVHTAVSQCKAQLVPDPTQKKNDTPIGRQVVLASSRGNRHLLAFLVFF</sequence>
<organism evidence="1 2">
    <name type="scientific">Elysia crispata</name>
    <name type="common">lettuce slug</name>
    <dbReference type="NCBI Taxonomy" id="231223"/>
    <lineage>
        <taxon>Eukaryota</taxon>
        <taxon>Metazoa</taxon>
        <taxon>Spiralia</taxon>
        <taxon>Lophotrochozoa</taxon>
        <taxon>Mollusca</taxon>
        <taxon>Gastropoda</taxon>
        <taxon>Heterobranchia</taxon>
        <taxon>Euthyneura</taxon>
        <taxon>Panpulmonata</taxon>
        <taxon>Sacoglossa</taxon>
        <taxon>Placobranchoidea</taxon>
        <taxon>Plakobranchidae</taxon>
        <taxon>Elysia</taxon>
    </lineage>
</organism>
<protein>
    <submittedName>
        <fullName evidence="1">Uncharacterized protein</fullName>
    </submittedName>
</protein>
<gene>
    <name evidence="1" type="ORF">RRG08_019278</name>
</gene>
<dbReference type="EMBL" id="JAWDGP010008023">
    <property type="protein sequence ID" value="KAK3697095.1"/>
    <property type="molecule type" value="Genomic_DNA"/>
</dbReference>
<dbReference type="Proteomes" id="UP001283361">
    <property type="component" value="Unassembled WGS sequence"/>
</dbReference>
<reference evidence="1" key="1">
    <citation type="journal article" date="2023" name="G3 (Bethesda)">
        <title>A reference genome for the long-term kleptoplast-retaining sea slug Elysia crispata morphotype clarki.</title>
        <authorList>
            <person name="Eastman K.E."/>
            <person name="Pendleton A.L."/>
            <person name="Shaikh M.A."/>
            <person name="Suttiyut T."/>
            <person name="Ogas R."/>
            <person name="Tomko P."/>
            <person name="Gavelis G."/>
            <person name="Widhalm J.R."/>
            <person name="Wisecaver J.H."/>
        </authorList>
    </citation>
    <scope>NUCLEOTIDE SEQUENCE</scope>
    <source>
        <strain evidence="1">ECLA1</strain>
    </source>
</reference>
<evidence type="ECO:0000313" key="1">
    <source>
        <dbReference type="EMBL" id="KAK3697095.1"/>
    </source>
</evidence>
<keyword evidence="2" id="KW-1185">Reference proteome</keyword>
<comment type="caution">
    <text evidence="1">The sequence shown here is derived from an EMBL/GenBank/DDBJ whole genome shotgun (WGS) entry which is preliminary data.</text>
</comment>
<name>A0AAE0XMX9_9GAST</name>
<accession>A0AAE0XMX9</accession>
<dbReference type="AlphaFoldDB" id="A0AAE0XMX9"/>